<dbReference type="InterPro" id="IPR003594">
    <property type="entry name" value="HATPase_dom"/>
</dbReference>
<feature type="domain" description="Histidine kinase/HSP90-like ATPase" evidence="5">
    <location>
        <begin position="281"/>
        <end position="370"/>
    </location>
</feature>
<dbReference type="InterPro" id="IPR011712">
    <property type="entry name" value="Sig_transdc_His_kin_sub3_dim/P"/>
</dbReference>
<accession>A0ABQ1HSY4</accession>
<feature type="transmembrane region" description="Helical" evidence="4">
    <location>
        <begin position="22"/>
        <end position="40"/>
    </location>
</feature>
<organism evidence="6 7">
    <name type="scientific">Arenimonas soli</name>
    <dbReference type="NCBI Taxonomy" id="2269504"/>
    <lineage>
        <taxon>Bacteria</taxon>
        <taxon>Pseudomonadati</taxon>
        <taxon>Pseudomonadota</taxon>
        <taxon>Gammaproteobacteria</taxon>
        <taxon>Lysobacterales</taxon>
        <taxon>Lysobacteraceae</taxon>
        <taxon>Arenimonas</taxon>
    </lineage>
</organism>
<dbReference type="RefSeq" id="WP_188665200.1">
    <property type="nucleotide sequence ID" value="NZ_BMKC01000003.1"/>
</dbReference>
<dbReference type="PANTHER" id="PTHR24421">
    <property type="entry name" value="NITRATE/NITRITE SENSOR PROTEIN NARX-RELATED"/>
    <property type="match status" value="1"/>
</dbReference>
<proteinExistence type="predicted"/>
<keyword evidence="1" id="KW-0808">Transferase</keyword>
<evidence type="ECO:0000256" key="1">
    <source>
        <dbReference type="ARBA" id="ARBA00022679"/>
    </source>
</evidence>
<dbReference type="PANTHER" id="PTHR24421:SF63">
    <property type="entry name" value="SENSOR HISTIDINE KINASE DESK"/>
    <property type="match status" value="1"/>
</dbReference>
<dbReference type="InterPro" id="IPR050482">
    <property type="entry name" value="Sensor_HK_TwoCompSys"/>
</dbReference>
<keyword evidence="4" id="KW-0472">Membrane</keyword>
<feature type="transmembrane region" description="Helical" evidence="4">
    <location>
        <begin position="138"/>
        <end position="158"/>
    </location>
</feature>
<dbReference type="EMBL" id="BMKC01000003">
    <property type="protein sequence ID" value="GGA86445.1"/>
    <property type="molecule type" value="Genomic_DNA"/>
</dbReference>
<dbReference type="SMART" id="SM00387">
    <property type="entry name" value="HATPase_c"/>
    <property type="match status" value="1"/>
</dbReference>
<dbReference type="CDD" id="cd16917">
    <property type="entry name" value="HATPase_UhpB-NarQ-NarX-like"/>
    <property type="match status" value="1"/>
</dbReference>
<dbReference type="Gene3D" id="3.30.565.10">
    <property type="entry name" value="Histidine kinase-like ATPase, C-terminal domain"/>
    <property type="match status" value="1"/>
</dbReference>
<keyword evidence="4" id="KW-1133">Transmembrane helix</keyword>
<protein>
    <submittedName>
        <fullName evidence="6">Two-component sensor histidine kinase</fullName>
    </submittedName>
</protein>
<evidence type="ECO:0000313" key="6">
    <source>
        <dbReference type="EMBL" id="GGA86445.1"/>
    </source>
</evidence>
<keyword evidence="3" id="KW-0902">Two-component regulatory system</keyword>
<dbReference type="Pfam" id="PF02518">
    <property type="entry name" value="HATPase_c"/>
    <property type="match status" value="1"/>
</dbReference>
<evidence type="ECO:0000259" key="5">
    <source>
        <dbReference type="SMART" id="SM00387"/>
    </source>
</evidence>
<dbReference type="GO" id="GO:0016301">
    <property type="term" value="F:kinase activity"/>
    <property type="evidence" value="ECO:0007669"/>
    <property type="project" value="UniProtKB-KW"/>
</dbReference>
<feature type="transmembrane region" description="Helical" evidence="4">
    <location>
        <begin position="71"/>
        <end position="91"/>
    </location>
</feature>
<keyword evidence="2 6" id="KW-0418">Kinase</keyword>
<evidence type="ECO:0000256" key="2">
    <source>
        <dbReference type="ARBA" id="ARBA00022777"/>
    </source>
</evidence>
<dbReference type="InterPro" id="IPR036890">
    <property type="entry name" value="HATPase_C_sf"/>
</dbReference>
<gene>
    <name evidence="6" type="ORF">GCM10011521_26170</name>
</gene>
<sequence length="376" mass="40134">MERLAHHESAPPPSRSDDIHDSPWVTLAYLLFVFVPLAFLPDPMRALLASALAIAVFLPLHFGFYHSSSSVRPWLVLAVALVGYGLVPYNPGGNTFLIYACAMAGWSFRPRIAALVAAALVALLAAEFWWVMPTVRLAVAWAGMAAVVGGLVLAGTLYSRERSRRNSELRLTQQEVARLAAMAERERIGRDLHDLLGHTLSLVAIKSELAGRLVDRSPLEAKAQMAEVESVARKALAQVREAVAGIRATGLEAELAAARLALLSAEVRLDQRIAPVALSPEAESVLALGLREAVTNILRHAQAQRVDVELSADAGGVQLLISDDGRGGTIEPNTGLAGMRERLVALGGGLQYDSTPGSGTRLVLSLPRPALQGPNP</sequence>
<evidence type="ECO:0000313" key="7">
    <source>
        <dbReference type="Proteomes" id="UP000623419"/>
    </source>
</evidence>
<name>A0ABQ1HSY4_9GAMM</name>
<keyword evidence="7" id="KW-1185">Reference proteome</keyword>
<reference evidence="7" key="1">
    <citation type="journal article" date="2019" name="Int. J. Syst. Evol. Microbiol.">
        <title>The Global Catalogue of Microorganisms (GCM) 10K type strain sequencing project: providing services to taxonomists for standard genome sequencing and annotation.</title>
        <authorList>
            <consortium name="The Broad Institute Genomics Platform"/>
            <consortium name="The Broad Institute Genome Sequencing Center for Infectious Disease"/>
            <person name="Wu L."/>
            <person name="Ma J."/>
        </authorList>
    </citation>
    <scope>NUCLEOTIDE SEQUENCE [LARGE SCALE GENOMIC DNA]</scope>
    <source>
        <strain evidence="7">CGMCC 1.15905</strain>
    </source>
</reference>
<keyword evidence="4" id="KW-0812">Transmembrane</keyword>
<comment type="caution">
    <text evidence="6">The sequence shown here is derived from an EMBL/GenBank/DDBJ whole genome shotgun (WGS) entry which is preliminary data.</text>
</comment>
<evidence type="ECO:0000256" key="4">
    <source>
        <dbReference type="SAM" id="Phobius"/>
    </source>
</evidence>
<evidence type="ECO:0000256" key="3">
    <source>
        <dbReference type="ARBA" id="ARBA00023012"/>
    </source>
</evidence>
<feature type="transmembrane region" description="Helical" evidence="4">
    <location>
        <begin position="47"/>
        <end position="65"/>
    </location>
</feature>
<dbReference type="SUPFAM" id="SSF55874">
    <property type="entry name" value="ATPase domain of HSP90 chaperone/DNA topoisomerase II/histidine kinase"/>
    <property type="match status" value="1"/>
</dbReference>
<feature type="transmembrane region" description="Helical" evidence="4">
    <location>
        <begin position="112"/>
        <end position="132"/>
    </location>
</feature>
<dbReference type="Gene3D" id="1.20.5.1930">
    <property type="match status" value="1"/>
</dbReference>
<dbReference type="Proteomes" id="UP000623419">
    <property type="component" value="Unassembled WGS sequence"/>
</dbReference>
<dbReference type="Pfam" id="PF07730">
    <property type="entry name" value="HisKA_3"/>
    <property type="match status" value="1"/>
</dbReference>